<name>A0A7C8MT72_9PLEO</name>
<keyword evidence="3" id="KW-1185">Reference proteome</keyword>
<dbReference type="AlphaFoldDB" id="A0A7C8MT72"/>
<dbReference type="EMBL" id="JAADJZ010000006">
    <property type="protein sequence ID" value="KAF2874345.1"/>
    <property type="molecule type" value="Genomic_DNA"/>
</dbReference>
<accession>A0A7C8MT72</accession>
<reference evidence="2 3" key="1">
    <citation type="submission" date="2020-01" db="EMBL/GenBank/DDBJ databases">
        <authorList>
            <consortium name="DOE Joint Genome Institute"/>
            <person name="Haridas S."/>
            <person name="Albert R."/>
            <person name="Binder M."/>
            <person name="Bloem J."/>
            <person name="Labutti K."/>
            <person name="Salamov A."/>
            <person name="Andreopoulos B."/>
            <person name="Baker S.E."/>
            <person name="Barry K."/>
            <person name="Bills G."/>
            <person name="Bluhm B.H."/>
            <person name="Cannon C."/>
            <person name="Castanera R."/>
            <person name="Culley D.E."/>
            <person name="Daum C."/>
            <person name="Ezra D."/>
            <person name="Gonzalez J.B."/>
            <person name="Henrissat B."/>
            <person name="Kuo A."/>
            <person name="Liang C."/>
            <person name="Lipzen A."/>
            <person name="Lutzoni F."/>
            <person name="Magnuson J."/>
            <person name="Mondo S."/>
            <person name="Nolan M."/>
            <person name="Ohm R."/>
            <person name="Pangilinan J."/>
            <person name="Park H.-J.H."/>
            <person name="Ramirez L."/>
            <person name="Alfaro M."/>
            <person name="Sun H."/>
            <person name="Tritt A."/>
            <person name="Yoshinaga Y."/>
            <person name="Zwiers L.-H.L."/>
            <person name="Turgeon B.G."/>
            <person name="Goodwin S.B."/>
            <person name="Spatafora J.W."/>
            <person name="Crous P.W."/>
            <person name="Grigoriev I.V."/>
        </authorList>
    </citation>
    <scope>NUCLEOTIDE SEQUENCE [LARGE SCALE GENOMIC DNA]</scope>
    <source>
        <strain evidence="2 3">CBS 611.86</strain>
    </source>
</reference>
<organism evidence="2 3">
    <name type="scientific">Massariosphaeria phaeospora</name>
    <dbReference type="NCBI Taxonomy" id="100035"/>
    <lineage>
        <taxon>Eukaryota</taxon>
        <taxon>Fungi</taxon>
        <taxon>Dikarya</taxon>
        <taxon>Ascomycota</taxon>
        <taxon>Pezizomycotina</taxon>
        <taxon>Dothideomycetes</taxon>
        <taxon>Pleosporomycetidae</taxon>
        <taxon>Pleosporales</taxon>
        <taxon>Pleosporales incertae sedis</taxon>
        <taxon>Massariosphaeria</taxon>
    </lineage>
</organism>
<comment type="caution">
    <text evidence="2">The sequence shown here is derived from an EMBL/GenBank/DDBJ whole genome shotgun (WGS) entry which is preliminary data.</text>
</comment>
<proteinExistence type="predicted"/>
<evidence type="ECO:0000313" key="3">
    <source>
        <dbReference type="Proteomes" id="UP000481861"/>
    </source>
</evidence>
<gene>
    <name evidence="2" type="ORF">BDV95DRAFT_330974</name>
</gene>
<feature type="region of interest" description="Disordered" evidence="1">
    <location>
        <begin position="1"/>
        <end position="28"/>
    </location>
</feature>
<protein>
    <submittedName>
        <fullName evidence="2">Uncharacterized protein</fullName>
    </submittedName>
</protein>
<dbReference type="Proteomes" id="UP000481861">
    <property type="component" value="Unassembled WGS sequence"/>
</dbReference>
<feature type="compositionally biased region" description="Basic and acidic residues" evidence="1">
    <location>
        <begin position="1"/>
        <end position="21"/>
    </location>
</feature>
<sequence length="208" mass="23518">MSDSYKRRAPQPKDSRSKHGDSPSATYTGLRQGCMRRTWGTRRKTTWQLRAKKVSAAPCAWPGQMSPTSKQTTGRKTKMYNCWYFPRASGCDVGVRCRVTTKLQLCGSRVERYVRGLYLGINLKRLACLQSIEILNLSSVSRTRASMTSRNCLEAGGSWRRCRCRRCRCRFPGRGRGCCFRLEGEFHAFRSGAAAPVHVEGAMDRGDM</sequence>
<evidence type="ECO:0000313" key="2">
    <source>
        <dbReference type="EMBL" id="KAF2874345.1"/>
    </source>
</evidence>
<evidence type="ECO:0000256" key="1">
    <source>
        <dbReference type="SAM" id="MobiDB-lite"/>
    </source>
</evidence>